<evidence type="ECO:0000256" key="1">
    <source>
        <dbReference type="ARBA" id="ARBA00007594"/>
    </source>
</evidence>
<dbReference type="GO" id="GO:0006412">
    <property type="term" value="P:translation"/>
    <property type="evidence" value="ECO:0007669"/>
    <property type="project" value="UniProtKB-UniRule"/>
</dbReference>
<gene>
    <name evidence="5" type="primary">rpmD</name>
    <name evidence="7" type="ORF">FC60_GL000236</name>
</gene>
<dbReference type="PATRIC" id="fig|1423749.3.peg.236"/>
<sequence>MAKVKVTLIHSVAHRQPTQRKTIQALGLGKINSSNILPDNAATRGAIFKVAHLVSVEEVK</sequence>
<dbReference type="Gene3D" id="3.30.1390.20">
    <property type="entry name" value="Ribosomal protein L30, ferredoxin-like fold domain"/>
    <property type="match status" value="1"/>
</dbReference>
<dbReference type="InterPro" id="IPR016082">
    <property type="entry name" value="Ribosomal_uL30_ferredoxin-like"/>
</dbReference>
<name>A0A0R1VA67_9LACO</name>
<dbReference type="GO" id="GO:0015934">
    <property type="term" value="C:large ribosomal subunit"/>
    <property type="evidence" value="ECO:0007669"/>
    <property type="project" value="InterPro"/>
</dbReference>
<dbReference type="Pfam" id="PF00327">
    <property type="entry name" value="Ribosomal_L30"/>
    <property type="match status" value="1"/>
</dbReference>
<feature type="domain" description="Large ribosomal subunit protein uL30-like ferredoxin-like fold" evidence="6">
    <location>
        <begin position="4"/>
        <end position="54"/>
    </location>
</feature>
<comment type="similarity">
    <text evidence="1 5">Belongs to the universal ribosomal protein uL30 family.</text>
</comment>
<dbReference type="AlphaFoldDB" id="A0A0R1VA67"/>
<dbReference type="SUPFAM" id="SSF55129">
    <property type="entry name" value="Ribosomal protein L30p/L7e"/>
    <property type="match status" value="1"/>
</dbReference>
<comment type="subunit">
    <text evidence="2 5">Part of the 50S ribosomal subunit.</text>
</comment>
<dbReference type="GO" id="GO:0003735">
    <property type="term" value="F:structural constituent of ribosome"/>
    <property type="evidence" value="ECO:0007669"/>
    <property type="project" value="InterPro"/>
</dbReference>
<dbReference type="NCBIfam" id="TIGR01308">
    <property type="entry name" value="rpmD_bact"/>
    <property type="match status" value="1"/>
</dbReference>
<accession>A0A0R1VA67</accession>
<proteinExistence type="inferred from homology"/>
<evidence type="ECO:0000313" key="7">
    <source>
        <dbReference type="EMBL" id="KRM02416.1"/>
    </source>
</evidence>
<keyword evidence="4 5" id="KW-0687">Ribonucleoprotein</keyword>
<evidence type="ECO:0000256" key="4">
    <source>
        <dbReference type="ARBA" id="ARBA00023274"/>
    </source>
</evidence>
<evidence type="ECO:0000256" key="3">
    <source>
        <dbReference type="ARBA" id="ARBA00022980"/>
    </source>
</evidence>
<dbReference type="InterPro" id="IPR036919">
    <property type="entry name" value="Ribo_uL30_ferredoxin-like_sf"/>
</dbReference>
<evidence type="ECO:0000259" key="6">
    <source>
        <dbReference type="Pfam" id="PF00327"/>
    </source>
</evidence>
<evidence type="ECO:0000256" key="2">
    <source>
        <dbReference type="ARBA" id="ARBA00011838"/>
    </source>
</evidence>
<dbReference type="HAMAP" id="MF_01371_B">
    <property type="entry name" value="Ribosomal_uL30_B"/>
    <property type="match status" value="1"/>
</dbReference>
<comment type="caution">
    <text evidence="7">The sequence shown here is derived from an EMBL/GenBank/DDBJ whole genome shotgun (WGS) entry which is preliminary data.</text>
</comment>
<reference evidence="7 8" key="1">
    <citation type="journal article" date="2015" name="Genome Announc.">
        <title>Expanding the biotechnology potential of lactobacilli through comparative genomics of 213 strains and associated genera.</title>
        <authorList>
            <person name="Sun Z."/>
            <person name="Harris H.M."/>
            <person name="McCann A."/>
            <person name="Guo C."/>
            <person name="Argimon S."/>
            <person name="Zhang W."/>
            <person name="Yang X."/>
            <person name="Jeffery I.B."/>
            <person name="Cooney J.C."/>
            <person name="Kagawa T.F."/>
            <person name="Liu W."/>
            <person name="Song Y."/>
            <person name="Salvetti E."/>
            <person name="Wrobel A."/>
            <person name="Rasinkangas P."/>
            <person name="Parkhill J."/>
            <person name="Rea M.C."/>
            <person name="O'Sullivan O."/>
            <person name="Ritari J."/>
            <person name="Douillard F.P."/>
            <person name="Paul Ross R."/>
            <person name="Yang R."/>
            <person name="Briner A.E."/>
            <person name="Felis G.E."/>
            <person name="de Vos W.M."/>
            <person name="Barrangou R."/>
            <person name="Klaenhammer T.R."/>
            <person name="Caufield P.W."/>
            <person name="Cui Y."/>
            <person name="Zhang H."/>
            <person name="O'Toole P.W."/>
        </authorList>
    </citation>
    <scope>NUCLEOTIDE SEQUENCE [LARGE SCALE GENOMIC DNA]</scope>
    <source>
        <strain evidence="7 8">DSM 16045</strain>
    </source>
</reference>
<evidence type="ECO:0000313" key="8">
    <source>
        <dbReference type="Proteomes" id="UP000051739"/>
    </source>
</evidence>
<dbReference type="RefSeq" id="WP_040467955.1">
    <property type="nucleotide sequence ID" value="NZ_AZFN01000011.1"/>
</dbReference>
<dbReference type="InterPro" id="IPR005996">
    <property type="entry name" value="Ribosomal_uL30_bac-type"/>
</dbReference>
<dbReference type="EMBL" id="AZFN01000011">
    <property type="protein sequence ID" value="KRM02416.1"/>
    <property type="molecule type" value="Genomic_DNA"/>
</dbReference>
<keyword evidence="3 5" id="KW-0689">Ribosomal protein</keyword>
<evidence type="ECO:0000256" key="5">
    <source>
        <dbReference type="HAMAP-Rule" id="MF_01371"/>
    </source>
</evidence>
<dbReference type="PIRSF" id="PIRSF002211">
    <property type="entry name" value="Ribosomal_L30_bac-type"/>
    <property type="match status" value="1"/>
</dbReference>
<protein>
    <recommendedName>
        <fullName evidence="5">Large ribosomal subunit protein uL30</fullName>
    </recommendedName>
</protein>
<keyword evidence="8" id="KW-1185">Reference proteome</keyword>
<dbReference type="CDD" id="cd01658">
    <property type="entry name" value="Ribosomal_L30"/>
    <property type="match status" value="1"/>
</dbReference>
<organism evidence="7 8">
    <name type="scientific">Limosilactobacillus gastricus DSM 16045</name>
    <dbReference type="NCBI Taxonomy" id="1423749"/>
    <lineage>
        <taxon>Bacteria</taxon>
        <taxon>Bacillati</taxon>
        <taxon>Bacillota</taxon>
        <taxon>Bacilli</taxon>
        <taxon>Lactobacillales</taxon>
        <taxon>Lactobacillaceae</taxon>
        <taxon>Limosilactobacillus</taxon>
    </lineage>
</organism>
<dbReference type="Proteomes" id="UP000051739">
    <property type="component" value="Unassembled WGS sequence"/>
</dbReference>